<dbReference type="InterPro" id="IPR027417">
    <property type="entry name" value="P-loop_NTPase"/>
</dbReference>
<dbReference type="SUPFAM" id="SSF52540">
    <property type="entry name" value="P-loop containing nucleoside triphosphate hydrolases"/>
    <property type="match status" value="1"/>
</dbReference>
<dbReference type="AlphaFoldDB" id="C7G6T5"/>
<dbReference type="Proteomes" id="UP000004828">
    <property type="component" value="Unassembled WGS sequence"/>
</dbReference>
<dbReference type="Gene3D" id="3.40.50.300">
    <property type="entry name" value="P-loop containing nucleotide triphosphate hydrolases"/>
    <property type="match status" value="1"/>
</dbReference>
<comment type="caution">
    <text evidence="2">The sequence shown here is derived from an EMBL/GenBank/DDBJ whole genome shotgun (WGS) entry which is preliminary data.</text>
</comment>
<dbReference type="Pfam" id="PF09820">
    <property type="entry name" value="AAA-ATPase_like"/>
    <property type="match status" value="1"/>
</dbReference>
<evidence type="ECO:0000313" key="3">
    <source>
        <dbReference type="Proteomes" id="UP000004828"/>
    </source>
</evidence>
<name>C7G6T5_9FIRM</name>
<proteinExistence type="predicted"/>
<dbReference type="InterPro" id="IPR011856">
    <property type="entry name" value="tRNA_endonuc-like_dom_sf"/>
</dbReference>
<gene>
    <name evidence="2" type="ORF">ROSINTL182_05600</name>
</gene>
<dbReference type="Gene3D" id="3.40.1350.10">
    <property type="match status" value="1"/>
</dbReference>
<evidence type="ECO:0000259" key="1">
    <source>
        <dbReference type="Pfam" id="PF09820"/>
    </source>
</evidence>
<accession>C7G6T5</accession>
<sequence length="532" mass="62127">MEKRMGIYLNPGNEEFQKALNSKIYVDKTMLISEMNQNLNTEHQNICVSRPRRFGKSMTANMLVAYYSKGCDSKSMFADYKIAQDESFEANLNKYNVLHVNMLDFLNRAQSVDAMIDYMQKRLLWDIRREYGDVDCFDREDLIDVLENIYSQKKQKFIIIIDEWDCIFRKYPGDDEAQKKYLDFLCLWMKDKPYIALAYMTGILPIKKYGEHSALNMFDEYSMTNQRELAEFTGFTEEEVQSLCVSYGMPYDRMKQWYDGYDLKGVQIYNPRSVVMSLLGHDFDSYWTKTETYEALKKYIQMDMYHLKALVTQLISGSCIRINPDKFQNDMSTFASVDDVFTLLVHLGYLTYDFENKTVSIPNQEVQKEFINCIEDGGWEPVMDAIRNSKALLQATIDGKEEYVAEMIEQVHQENISILKYNDENSMSCVLSLAYYAARKDYVMYREFAGGKGFADIVFVPRKFRDVPAIVVELKWDKASDAAIAQIKKKQYMQSLKDYHGQVILAGINYDSTDSTKDDYKRHSCSIEKINL</sequence>
<feature type="domain" description="AAA-ATPase-like" evidence="1">
    <location>
        <begin position="21"/>
        <end position="208"/>
    </location>
</feature>
<protein>
    <recommendedName>
        <fullName evidence="1">AAA-ATPase-like domain-containing protein</fullName>
    </recommendedName>
</protein>
<dbReference type="InterPro" id="IPR012547">
    <property type="entry name" value="PDDEXK_9"/>
</dbReference>
<dbReference type="Pfam" id="PF08011">
    <property type="entry name" value="PDDEXK_9"/>
    <property type="match status" value="1"/>
</dbReference>
<dbReference type="HOGENOM" id="CLU_032468_0_0_9"/>
<dbReference type="EMBL" id="ABYJ02000032">
    <property type="protein sequence ID" value="EEV02458.1"/>
    <property type="molecule type" value="Genomic_DNA"/>
</dbReference>
<organism evidence="2 3">
    <name type="scientific">Roseburia intestinalis L1-82</name>
    <dbReference type="NCBI Taxonomy" id="536231"/>
    <lineage>
        <taxon>Bacteria</taxon>
        <taxon>Bacillati</taxon>
        <taxon>Bacillota</taxon>
        <taxon>Clostridia</taxon>
        <taxon>Lachnospirales</taxon>
        <taxon>Lachnospiraceae</taxon>
        <taxon>Roseburia</taxon>
    </lineage>
</organism>
<evidence type="ECO:0000313" key="2">
    <source>
        <dbReference type="EMBL" id="EEV02458.1"/>
    </source>
</evidence>
<dbReference type="PANTHER" id="PTHR34825:SF1">
    <property type="entry name" value="AAA-ATPASE-LIKE DOMAIN-CONTAINING PROTEIN"/>
    <property type="match status" value="1"/>
</dbReference>
<dbReference type="GO" id="GO:0003676">
    <property type="term" value="F:nucleic acid binding"/>
    <property type="evidence" value="ECO:0007669"/>
    <property type="project" value="InterPro"/>
</dbReference>
<dbReference type="PANTHER" id="PTHR34825">
    <property type="entry name" value="CONSERVED PROTEIN, WITH A WEAK D-GALACTARATE DEHYDRATASE/ALTRONATE HYDROLASE DOMAIN"/>
    <property type="match status" value="1"/>
</dbReference>
<dbReference type="InterPro" id="IPR018631">
    <property type="entry name" value="AAA-ATPase-like_dom"/>
</dbReference>
<reference evidence="2 3" key="1">
    <citation type="submission" date="2009-08" db="EMBL/GenBank/DDBJ databases">
        <authorList>
            <person name="Weinstock G."/>
            <person name="Sodergren E."/>
            <person name="Clifton S."/>
            <person name="Fulton L."/>
            <person name="Fulton B."/>
            <person name="Courtney L."/>
            <person name="Fronick C."/>
            <person name="Harrison M."/>
            <person name="Strong C."/>
            <person name="Farmer C."/>
            <person name="Delahaunty K."/>
            <person name="Markovic C."/>
            <person name="Hall O."/>
            <person name="Minx P."/>
            <person name="Tomlinson C."/>
            <person name="Mitreva M."/>
            <person name="Nelson J."/>
            <person name="Hou S."/>
            <person name="Wollam A."/>
            <person name="Pepin K.H."/>
            <person name="Johnson M."/>
            <person name="Bhonagiri V."/>
            <person name="Nash W.E."/>
            <person name="Warren W."/>
            <person name="Chinwalla A."/>
            <person name="Mardis E.R."/>
            <person name="Wilson R.K."/>
        </authorList>
    </citation>
    <scope>NUCLEOTIDE SEQUENCE [LARGE SCALE GENOMIC DNA]</scope>
    <source>
        <strain evidence="2 3">L1-82</strain>
    </source>
</reference>